<name>A0A9X0DG82_9HELO</name>
<dbReference type="Proteomes" id="UP001152300">
    <property type="component" value="Unassembled WGS sequence"/>
</dbReference>
<gene>
    <name evidence="1" type="ORF">OCU04_008915</name>
</gene>
<accession>A0A9X0DG82</accession>
<dbReference type="EMBL" id="JAPEIS010000010">
    <property type="protein sequence ID" value="KAJ8062371.1"/>
    <property type="molecule type" value="Genomic_DNA"/>
</dbReference>
<comment type="caution">
    <text evidence="1">The sequence shown here is derived from an EMBL/GenBank/DDBJ whole genome shotgun (WGS) entry which is preliminary data.</text>
</comment>
<organism evidence="1 2">
    <name type="scientific">Sclerotinia nivalis</name>
    <dbReference type="NCBI Taxonomy" id="352851"/>
    <lineage>
        <taxon>Eukaryota</taxon>
        <taxon>Fungi</taxon>
        <taxon>Dikarya</taxon>
        <taxon>Ascomycota</taxon>
        <taxon>Pezizomycotina</taxon>
        <taxon>Leotiomycetes</taxon>
        <taxon>Helotiales</taxon>
        <taxon>Sclerotiniaceae</taxon>
        <taxon>Sclerotinia</taxon>
    </lineage>
</organism>
<sequence>MLRGALSPHIADAIFEVKYEEDDDFELVDKVTDKMEILLSKHEELNTSSPVPGSNSKDVDASELYYPPIIQAPHKIPGLFADTRTTVYLLMCPRTIPRHPTSITLRRSSSDEPPILEIPIQVLPEKSTTIHQLAARKAMEDLEDSQ</sequence>
<evidence type="ECO:0000313" key="1">
    <source>
        <dbReference type="EMBL" id="KAJ8062371.1"/>
    </source>
</evidence>
<dbReference type="AlphaFoldDB" id="A0A9X0DG82"/>
<reference evidence="1" key="1">
    <citation type="submission" date="2022-11" db="EMBL/GenBank/DDBJ databases">
        <title>Genome Resource of Sclerotinia nivalis Strain SnTB1, a Plant Pathogen Isolated from American Ginseng.</title>
        <authorList>
            <person name="Fan S."/>
        </authorList>
    </citation>
    <scope>NUCLEOTIDE SEQUENCE</scope>
    <source>
        <strain evidence="1">SnTB1</strain>
    </source>
</reference>
<protein>
    <submittedName>
        <fullName evidence="1">Uncharacterized protein</fullName>
    </submittedName>
</protein>
<proteinExistence type="predicted"/>
<evidence type="ECO:0000313" key="2">
    <source>
        <dbReference type="Proteomes" id="UP001152300"/>
    </source>
</evidence>
<dbReference type="OrthoDB" id="1729737at2759"/>
<keyword evidence="2" id="KW-1185">Reference proteome</keyword>